<evidence type="ECO:0008006" key="2">
    <source>
        <dbReference type="Google" id="ProtNLM"/>
    </source>
</evidence>
<accession>A0A6C0EA46</accession>
<evidence type="ECO:0000313" key="1">
    <source>
        <dbReference type="EMBL" id="QHT25698.1"/>
    </source>
</evidence>
<name>A0A6C0EA46_9ZZZZ</name>
<organism evidence="1">
    <name type="scientific">viral metagenome</name>
    <dbReference type="NCBI Taxonomy" id="1070528"/>
    <lineage>
        <taxon>unclassified sequences</taxon>
        <taxon>metagenomes</taxon>
        <taxon>organismal metagenomes</taxon>
    </lineage>
</organism>
<proteinExistence type="predicted"/>
<reference evidence="1" key="1">
    <citation type="journal article" date="2020" name="Nature">
        <title>Giant virus diversity and host interactions through global metagenomics.</title>
        <authorList>
            <person name="Schulz F."/>
            <person name="Roux S."/>
            <person name="Paez-Espino D."/>
            <person name="Jungbluth S."/>
            <person name="Walsh D.A."/>
            <person name="Denef V.J."/>
            <person name="McMahon K.D."/>
            <person name="Konstantinidis K.T."/>
            <person name="Eloe-Fadrosh E.A."/>
            <person name="Kyrpides N.C."/>
            <person name="Woyke T."/>
        </authorList>
    </citation>
    <scope>NUCLEOTIDE SEQUENCE</scope>
    <source>
        <strain evidence="1">GVMAG-M-3300023179-27</strain>
    </source>
</reference>
<dbReference type="AlphaFoldDB" id="A0A6C0EA46"/>
<dbReference type="EMBL" id="MN739774">
    <property type="protein sequence ID" value="QHT25698.1"/>
    <property type="molecule type" value="Genomic_DNA"/>
</dbReference>
<protein>
    <recommendedName>
        <fullName evidence="2">DUF4116 domain-containing protein</fullName>
    </recommendedName>
</protein>
<sequence length="381" mass="44950">MSKYNLQNMEVQTYKQCKLALEEDPMQLQYVKNQTKKLCRIAIRINPMSLQYVRRQTDSMCRMAIDRNIKALKYVKNQTDEMCRFAITKNAFALKHVRNQTDELCELAVSKTPYALEYVRNQTKKFCLIALENSTRYMFHTVFSYIIKDPSKILKLNMDKYEFDDIIYKRILEAYLLECYKKDIQEIINYALSHFSPALKYIENPSYEQCKLAVKSFPNALEYIKNKTYELCKYAVEKNGDTLKYFVDEIDKICETEAMKYKVFFHAKIRCESKFLTEKIFEYVGVNSDELYKLAIGNFCNAILHIKPENRTKELIDFAISKGYVEYVYEPFNRFGGRDLAQGGGGLMQLVAYGQQDIYLTGEPQLTFMSVIYRRHTSMYF</sequence>